<accession>A0A9P0FMQ6</accession>
<evidence type="ECO:0000256" key="1">
    <source>
        <dbReference type="SAM" id="MobiDB-lite"/>
    </source>
</evidence>
<proteinExistence type="predicted"/>
<reference evidence="4" key="1">
    <citation type="submission" date="2021-12" db="EMBL/GenBank/DDBJ databases">
        <authorList>
            <person name="King R."/>
        </authorList>
    </citation>
    <scope>NUCLEOTIDE SEQUENCE</scope>
</reference>
<keyword evidence="3" id="KW-0732">Signal</keyword>
<dbReference type="Proteomes" id="UP001154078">
    <property type="component" value="Chromosome 7"/>
</dbReference>
<feature type="signal peptide" evidence="3">
    <location>
        <begin position="1"/>
        <end position="23"/>
    </location>
</feature>
<feature type="region of interest" description="Disordered" evidence="1">
    <location>
        <begin position="164"/>
        <end position="185"/>
    </location>
</feature>
<feature type="transmembrane region" description="Helical" evidence="2">
    <location>
        <begin position="110"/>
        <end position="132"/>
    </location>
</feature>
<dbReference type="OrthoDB" id="7676846at2759"/>
<keyword evidence="2" id="KW-0812">Transmembrane</keyword>
<protein>
    <submittedName>
        <fullName evidence="4">Uncharacterized protein</fullName>
    </submittedName>
</protein>
<name>A0A9P0FMQ6_BRAAE</name>
<keyword evidence="5" id="KW-1185">Reference proteome</keyword>
<organism evidence="4 5">
    <name type="scientific">Brassicogethes aeneus</name>
    <name type="common">Rape pollen beetle</name>
    <name type="synonym">Meligethes aeneus</name>
    <dbReference type="NCBI Taxonomy" id="1431903"/>
    <lineage>
        <taxon>Eukaryota</taxon>
        <taxon>Metazoa</taxon>
        <taxon>Ecdysozoa</taxon>
        <taxon>Arthropoda</taxon>
        <taxon>Hexapoda</taxon>
        <taxon>Insecta</taxon>
        <taxon>Pterygota</taxon>
        <taxon>Neoptera</taxon>
        <taxon>Endopterygota</taxon>
        <taxon>Coleoptera</taxon>
        <taxon>Polyphaga</taxon>
        <taxon>Cucujiformia</taxon>
        <taxon>Nitidulidae</taxon>
        <taxon>Meligethinae</taxon>
        <taxon>Brassicogethes</taxon>
    </lineage>
</organism>
<dbReference type="AlphaFoldDB" id="A0A9P0FMQ6"/>
<evidence type="ECO:0000313" key="5">
    <source>
        <dbReference type="Proteomes" id="UP001154078"/>
    </source>
</evidence>
<feature type="chain" id="PRO_5040115578" evidence="3">
    <location>
        <begin position="24"/>
        <end position="238"/>
    </location>
</feature>
<evidence type="ECO:0000313" key="4">
    <source>
        <dbReference type="EMBL" id="CAH0561027.1"/>
    </source>
</evidence>
<evidence type="ECO:0000256" key="2">
    <source>
        <dbReference type="SAM" id="Phobius"/>
    </source>
</evidence>
<evidence type="ECO:0000256" key="3">
    <source>
        <dbReference type="SAM" id="SignalP"/>
    </source>
</evidence>
<keyword evidence="2" id="KW-1133">Transmembrane helix</keyword>
<keyword evidence="2" id="KW-0472">Membrane</keyword>
<dbReference type="EMBL" id="OV121138">
    <property type="protein sequence ID" value="CAH0561027.1"/>
    <property type="molecule type" value="Genomic_DNA"/>
</dbReference>
<gene>
    <name evidence="4" type="ORF">MELIAE_LOCUS10664</name>
</gene>
<feature type="compositionally biased region" description="Basic residues" evidence="1">
    <location>
        <begin position="164"/>
        <end position="181"/>
    </location>
</feature>
<sequence>MRLRTLFFHFVIFISSFLNLANGQSLKSSDVGTLSELSLDKLLEVRKSFLLGDLGNKEVNGNLTDEKENLPEPLALQGLGKRKPNDRGGYHTYVYEDDYKKHDKKDVQSIFQISVTTLAFLAFGGYLLCLLCQAISAKNDYNNNNANTQVVQAIIKSQNIRRGTRRPNGVRRPTSYRKKYPNRYGNLRPRPRVKRDVWDMEDTDKMYWALIRLSEGYAGYHTIQRGGENRTYTDYLDF</sequence>